<evidence type="ECO:0000313" key="16">
    <source>
        <dbReference type="EMBL" id="CAJ1048338.1"/>
    </source>
</evidence>
<protein>
    <submittedName>
        <fullName evidence="16">MHC class II antigen alpha chain</fullName>
    </submittedName>
</protein>
<keyword evidence="6 13" id="KW-1133">Transmembrane helix</keyword>
<sequence length="239" mass="26240">MKMILVLVLVLSCVLGVSADDLHEDFRLVGCTQTFAEDMYGLDGEELAFADFEAGNLVNPQPDFVIKVEYGTGAYRSAVANREVCKHNLELSREAFKDYKPKRDPPSSPIVYPKDQLELGEKNSLVCHVTGFYPPPVTFFWSKNGENVTEGVTKNVPLLNTDDGTFSQFSKLEVTTQEGDVYSCSVDHLTLEKPQTRMWEVKTVQPGVGPAVFCGLGLTVGLLGVAVGTFFLIKGNECS</sequence>
<dbReference type="InterPro" id="IPR007110">
    <property type="entry name" value="Ig-like_dom"/>
</dbReference>
<dbReference type="InterPro" id="IPR050160">
    <property type="entry name" value="MHC/Immunoglobulin"/>
</dbReference>
<feature type="domain" description="Ig-like" evidence="15">
    <location>
        <begin position="105"/>
        <end position="196"/>
    </location>
</feature>
<dbReference type="GO" id="GO:0042613">
    <property type="term" value="C:MHC class II protein complex"/>
    <property type="evidence" value="ECO:0007669"/>
    <property type="project" value="UniProtKB-KW"/>
</dbReference>
<dbReference type="GO" id="GO:0002504">
    <property type="term" value="P:antigen processing and presentation of peptide or polysaccharide antigen via MHC class II"/>
    <property type="evidence" value="ECO:0007669"/>
    <property type="project" value="UniProtKB-KW"/>
</dbReference>
<dbReference type="Gene3D" id="3.10.320.10">
    <property type="entry name" value="Class II Histocompatibility Antigen, M Beta Chain, Chain B, domain 1"/>
    <property type="match status" value="1"/>
</dbReference>
<evidence type="ECO:0000256" key="11">
    <source>
        <dbReference type="ARBA" id="ARBA00023182"/>
    </source>
</evidence>
<accession>A0AAV1EID1</accession>
<dbReference type="GO" id="GO:0002250">
    <property type="term" value="P:adaptive immune response"/>
    <property type="evidence" value="ECO:0007669"/>
    <property type="project" value="UniProtKB-KW"/>
</dbReference>
<feature type="chain" id="PRO_5043617555" evidence="14">
    <location>
        <begin position="20"/>
        <end position="239"/>
    </location>
</feature>
<evidence type="ECO:0000259" key="15">
    <source>
        <dbReference type="PROSITE" id="PS50835"/>
    </source>
</evidence>
<dbReference type="EMBL" id="CAUIWU010000006">
    <property type="protein sequence ID" value="CAJ1048338.1"/>
    <property type="molecule type" value="Genomic_DNA"/>
</dbReference>
<keyword evidence="12" id="KW-0393">Immunoglobulin domain</keyword>
<keyword evidence="7" id="KW-1064">Adaptive immunity</keyword>
<dbReference type="InterPro" id="IPR003597">
    <property type="entry name" value="Ig_C1-set"/>
</dbReference>
<dbReference type="PROSITE" id="PS50835">
    <property type="entry name" value="IG_LIKE"/>
    <property type="match status" value="1"/>
</dbReference>
<dbReference type="InterPro" id="IPR036179">
    <property type="entry name" value="Ig-like_dom_sf"/>
</dbReference>
<dbReference type="SUPFAM" id="SSF48726">
    <property type="entry name" value="Immunoglobulin"/>
    <property type="match status" value="1"/>
</dbReference>
<dbReference type="InterPro" id="IPR014745">
    <property type="entry name" value="MHC_II_a/b_N"/>
</dbReference>
<evidence type="ECO:0000256" key="10">
    <source>
        <dbReference type="ARBA" id="ARBA00023180"/>
    </source>
</evidence>
<reference evidence="16" key="1">
    <citation type="submission" date="2023-08" db="EMBL/GenBank/DDBJ databases">
        <authorList>
            <person name="Alioto T."/>
            <person name="Alioto T."/>
            <person name="Gomez Garrido J."/>
        </authorList>
    </citation>
    <scope>NUCLEOTIDE SEQUENCE</scope>
</reference>
<evidence type="ECO:0000256" key="4">
    <source>
        <dbReference type="ARBA" id="ARBA00022729"/>
    </source>
</evidence>
<proteinExistence type="inferred from homology"/>
<keyword evidence="11" id="KW-0491">MHC II</keyword>
<evidence type="ECO:0000313" key="17">
    <source>
        <dbReference type="Proteomes" id="UP001178508"/>
    </source>
</evidence>
<dbReference type="PANTHER" id="PTHR19944:SF86">
    <property type="entry name" value="HLA CLASS II HISTOCOMPATIBILITY ANTIGEN, DR ALPHA CHAIN"/>
    <property type="match status" value="1"/>
</dbReference>
<keyword evidence="3 13" id="KW-0812">Transmembrane</keyword>
<name>A0AAV1EID1_XYRNO</name>
<keyword evidence="9" id="KW-1015">Disulfide bond</keyword>
<comment type="subcellular location">
    <subcellularLocation>
        <location evidence="1">Membrane</location>
        <topology evidence="1">Single-pass type I membrane protein</topology>
    </subcellularLocation>
</comment>
<organism evidence="16 17">
    <name type="scientific">Xyrichtys novacula</name>
    <name type="common">Pearly razorfish</name>
    <name type="synonym">Hemipteronotus novacula</name>
    <dbReference type="NCBI Taxonomy" id="13765"/>
    <lineage>
        <taxon>Eukaryota</taxon>
        <taxon>Metazoa</taxon>
        <taxon>Chordata</taxon>
        <taxon>Craniata</taxon>
        <taxon>Vertebrata</taxon>
        <taxon>Euteleostomi</taxon>
        <taxon>Actinopterygii</taxon>
        <taxon>Neopterygii</taxon>
        <taxon>Teleostei</taxon>
        <taxon>Neoteleostei</taxon>
        <taxon>Acanthomorphata</taxon>
        <taxon>Eupercaria</taxon>
        <taxon>Labriformes</taxon>
        <taxon>Labridae</taxon>
        <taxon>Xyrichtys</taxon>
    </lineage>
</organism>
<dbReference type="AlphaFoldDB" id="A0AAV1EID1"/>
<keyword evidence="5" id="KW-0391">Immunity</keyword>
<dbReference type="Pfam" id="PF07654">
    <property type="entry name" value="C1-set"/>
    <property type="match status" value="1"/>
</dbReference>
<gene>
    <name evidence="16" type="ORF">XNOV1_A012551</name>
</gene>
<evidence type="ECO:0000256" key="3">
    <source>
        <dbReference type="ARBA" id="ARBA00022692"/>
    </source>
</evidence>
<dbReference type="InterPro" id="IPR003006">
    <property type="entry name" value="Ig/MHC_CS"/>
</dbReference>
<dbReference type="Pfam" id="PF00993">
    <property type="entry name" value="MHC_II_alpha"/>
    <property type="match status" value="1"/>
</dbReference>
<evidence type="ECO:0000256" key="8">
    <source>
        <dbReference type="ARBA" id="ARBA00023136"/>
    </source>
</evidence>
<dbReference type="PANTHER" id="PTHR19944">
    <property type="entry name" value="MHC CLASS II-RELATED"/>
    <property type="match status" value="1"/>
</dbReference>
<dbReference type="SMART" id="SM00920">
    <property type="entry name" value="MHC_II_alpha"/>
    <property type="match status" value="1"/>
</dbReference>
<evidence type="ECO:0000256" key="1">
    <source>
        <dbReference type="ARBA" id="ARBA00004479"/>
    </source>
</evidence>
<dbReference type="InterPro" id="IPR013783">
    <property type="entry name" value="Ig-like_fold"/>
</dbReference>
<keyword evidence="10" id="KW-0325">Glycoprotein</keyword>
<evidence type="ECO:0000256" key="14">
    <source>
        <dbReference type="SAM" id="SignalP"/>
    </source>
</evidence>
<dbReference type="Gene3D" id="2.60.40.10">
    <property type="entry name" value="Immunoglobulins"/>
    <property type="match status" value="1"/>
</dbReference>
<evidence type="ECO:0000256" key="6">
    <source>
        <dbReference type="ARBA" id="ARBA00022989"/>
    </source>
</evidence>
<dbReference type="SUPFAM" id="SSF54452">
    <property type="entry name" value="MHC antigen-recognition domain"/>
    <property type="match status" value="1"/>
</dbReference>
<keyword evidence="4 14" id="KW-0732">Signal</keyword>
<feature type="transmembrane region" description="Helical" evidence="13">
    <location>
        <begin position="208"/>
        <end position="233"/>
    </location>
</feature>
<feature type="signal peptide" evidence="14">
    <location>
        <begin position="1"/>
        <end position="19"/>
    </location>
</feature>
<comment type="caution">
    <text evidence="16">The sequence shown here is derived from an EMBL/GenBank/DDBJ whole genome shotgun (WGS) entry which is preliminary data.</text>
</comment>
<keyword evidence="17" id="KW-1185">Reference proteome</keyword>
<evidence type="ECO:0000256" key="2">
    <source>
        <dbReference type="ARBA" id="ARBA00007394"/>
    </source>
</evidence>
<dbReference type="SMART" id="SM00407">
    <property type="entry name" value="IGc1"/>
    <property type="match status" value="1"/>
</dbReference>
<dbReference type="Proteomes" id="UP001178508">
    <property type="component" value="Unassembled WGS sequence"/>
</dbReference>
<evidence type="ECO:0000256" key="5">
    <source>
        <dbReference type="ARBA" id="ARBA00022859"/>
    </source>
</evidence>
<keyword evidence="8 13" id="KW-0472">Membrane</keyword>
<dbReference type="InterPro" id="IPR011162">
    <property type="entry name" value="MHC_I/II-like_Ag-recog"/>
</dbReference>
<evidence type="ECO:0000256" key="13">
    <source>
        <dbReference type="SAM" id="Phobius"/>
    </source>
</evidence>
<dbReference type="InterPro" id="IPR001003">
    <property type="entry name" value="MHC_II_a_N"/>
</dbReference>
<evidence type="ECO:0000256" key="12">
    <source>
        <dbReference type="ARBA" id="ARBA00023319"/>
    </source>
</evidence>
<comment type="similarity">
    <text evidence="2">Belongs to the MHC class II family.</text>
</comment>
<evidence type="ECO:0000256" key="9">
    <source>
        <dbReference type="ARBA" id="ARBA00023157"/>
    </source>
</evidence>
<dbReference type="PROSITE" id="PS00290">
    <property type="entry name" value="IG_MHC"/>
    <property type="match status" value="1"/>
</dbReference>
<evidence type="ECO:0000256" key="7">
    <source>
        <dbReference type="ARBA" id="ARBA00023130"/>
    </source>
</evidence>